<dbReference type="Gramene" id="Al_scaffold_0007_1831">
    <property type="protein sequence ID" value="Al_scaffold_0007_1831"/>
    <property type="gene ID" value="Al_scaffold_0007_1831"/>
</dbReference>
<evidence type="ECO:0000256" key="5">
    <source>
        <dbReference type="ARBA" id="ARBA00022729"/>
    </source>
</evidence>
<evidence type="ECO:0000256" key="4">
    <source>
        <dbReference type="ARBA" id="ARBA00022692"/>
    </source>
</evidence>
<feature type="domain" description="Protein kinase" evidence="17">
    <location>
        <begin position="333"/>
        <end position="612"/>
    </location>
</feature>
<dbReference type="GO" id="GO:0004674">
    <property type="term" value="F:protein serine/threonine kinase activity"/>
    <property type="evidence" value="ECO:0007669"/>
    <property type="project" value="UniProtKB-KW"/>
</dbReference>
<dbReference type="SUPFAM" id="SSF56112">
    <property type="entry name" value="Protein kinase-like (PK-like)"/>
    <property type="match status" value="1"/>
</dbReference>
<dbReference type="SMART" id="SM00220">
    <property type="entry name" value="S_TKc"/>
    <property type="match status" value="1"/>
</dbReference>
<keyword evidence="12" id="KW-0675">Receptor</keyword>
<evidence type="ECO:0000256" key="11">
    <source>
        <dbReference type="ARBA" id="ARBA00023136"/>
    </source>
</evidence>
<dbReference type="CDD" id="cd14066">
    <property type="entry name" value="STKc_IRAK"/>
    <property type="match status" value="1"/>
</dbReference>
<dbReference type="Gene3D" id="3.30.430.20">
    <property type="entry name" value="Gnk2 domain, C-X8-C-X2-C motif"/>
    <property type="match status" value="2"/>
</dbReference>
<dbReference type="FunFam" id="1.10.510.10:FF:000129">
    <property type="entry name" value="cysteine-rich receptor-like protein kinase 10"/>
    <property type="match status" value="1"/>
</dbReference>
<keyword evidence="11 15" id="KW-0472">Membrane</keyword>
<evidence type="ECO:0000256" key="1">
    <source>
        <dbReference type="ARBA" id="ARBA00004167"/>
    </source>
</evidence>
<feature type="signal peptide" evidence="16">
    <location>
        <begin position="1"/>
        <end position="22"/>
    </location>
</feature>
<evidence type="ECO:0000256" key="9">
    <source>
        <dbReference type="ARBA" id="ARBA00022840"/>
    </source>
</evidence>
<evidence type="ECO:0000256" key="10">
    <source>
        <dbReference type="ARBA" id="ARBA00022989"/>
    </source>
</evidence>
<organism evidence="20">
    <name type="scientific">Arabidopsis lyrata subsp. lyrata</name>
    <name type="common">Lyre-leaved rock-cress</name>
    <dbReference type="NCBI Taxonomy" id="81972"/>
    <lineage>
        <taxon>Eukaryota</taxon>
        <taxon>Viridiplantae</taxon>
        <taxon>Streptophyta</taxon>
        <taxon>Embryophyta</taxon>
        <taxon>Tracheophyta</taxon>
        <taxon>Spermatophyta</taxon>
        <taxon>Magnoliopsida</taxon>
        <taxon>eudicotyledons</taxon>
        <taxon>Gunneridae</taxon>
        <taxon>Pentapetalae</taxon>
        <taxon>rosids</taxon>
        <taxon>malvids</taxon>
        <taxon>Brassicales</taxon>
        <taxon>Brassicaceae</taxon>
        <taxon>Camelineae</taxon>
        <taxon>Arabidopsis</taxon>
    </lineage>
</organism>
<dbReference type="InterPro" id="IPR001245">
    <property type="entry name" value="Ser-Thr/Tyr_kinase_cat_dom"/>
</dbReference>
<evidence type="ECO:0000256" key="12">
    <source>
        <dbReference type="ARBA" id="ARBA00023170"/>
    </source>
</evidence>
<feature type="binding site" evidence="14">
    <location>
        <position position="361"/>
    </location>
    <ligand>
        <name>ATP</name>
        <dbReference type="ChEBI" id="CHEBI:30616"/>
    </ligand>
</feature>
<keyword evidence="10 15" id="KW-1133">Transmembrane helix</keyword>
<dbReference type="GO" id="GO:0005886">
    <property type="term" value="C:plasma membrane"/>
    <property type="evidence" value="ECO:0007669"/>
    <property type="project" value="TreeGrafter"/>
</dbReference>
<sequence>MKLKNLLPVLCFFLLSFPVLSAQRCGKTGFSILDDTFDTNRRLLLSSLASNASDQGGFYSASVGQGSERVYAEGLCIPGAEPKDCSNCLNHSSNSVIERCRNQTEGLIWSDDVILCMIRFSNRLFSGSLEIEPSYDLIVNGDIQVNLTEFDRSWEDLTSHMIVEATSSSSQRKYYAAEAVSLTSFQNIYLLMQCTPFISLRDCNTCLTQSVTDYKSCCYGKKGGNVNRPSCYFRWEIYPFSQAFNNTLSHPAPLPPSRTPSGGHRTNTNKRGIIVGITVVLALVISVLLALGYALCRRRKASQEFATETADDIATSGSLQFEFKAIQAATSNFQKSNKLGHGGFGEVYKGTFPNGIEVAVKRLSKTSGQGEHEFKNEVLLVAKLQHRNLVRLLGFSVEGEEMILVYEFVHNKSLDYFLFDPVKRGQLDWRKRYNIIEGITRGILYLHQDSRLTIIHRDLKASNILLDADMNPKIADFGMARNFRVDQTEDNTGRVVGTFGYMPPEYVANGQFSMKSDVYSFGVLILEIIVCKKSSSFHQIDSSVGNLVTYVWRLWNNGLSLELIDPAIGENYDKDEVIRCIHIGLLCVQENPADRPTMSNVFQMLTNNSITLPVPQTPGFVFTVRSEPNPLAERYQPRSSTAISFACSIDDASITSVNPR</sequence>
<dbReference type="PANTHER" id="PTHR27002">
    <property type="entry name" value="RECEPTOR-LIKE SERINE/THREONINE-PROTEIN KINASE SD1-8"/>
    <property type="match status" value="1"/>
</dbReference>
<feature type="domain" description="Gnk2-homologous" evidence="18">
    <location>
        <begin position="131"/>
        <end position="240"/>
    </location>
</feature>
<feature type="transmembrane region" description="Helical" evidence="15">
    <location>
        <begin position="273"/>
        <end position="296"/>
    </location>
</feature>
<dbReference type="InterPro" id="IPR017441">
    <property type="entry name" value="Protein_kinase_ATP_BS"/>
</dbReference>
<feature type="chain" id="PRO_5003103623" evidence="16">
    <location>
        <begin position="23"/>
        <end position="660"/>
    </location>
</feature>
<dbReference type="Proteomes" id="UP000008694">
    <property type="component" value="Unassembled WGS sequence"/>
</dbReference>
<evidence type="ECO:0000256" key="16">
    <source>
        <dbReference type="SAM" id="SignalP"/>
    </source>
</evidence>
<keyword evidence="8" id="KW-0418">Kinase</keyword>
<reference evidence="20" key="1">
    <citation type="journal article" date="2011" name="Nat. Genet.">
        <title>The Arabidopsis lyrata genome sequence and the basis of rapid genome size change.</title>
        <authorList>
            <person name="Hu T.T."/>
            <person name="Pattyn P."/>
            <person name="Bakker E.G."/>
            <person name="Cao J."/>
            <person name="Cheng J.-F."/>
            <person name="Clark R.M."/>
            <person name="Fahlgren N."/>
            <person name="Fawcett J.A."/>
            <person name="Grimwood J."/>
            <person name="Gundlach H."/>
            <person name="Haberer G."/>
            <person name="Hollister J.D."/>
            <person name="Ossowski S."/>
            <person name="Ottilar R.P."/>
            <person name="Salamov A.A."/>
            <person name="Schneeberger K."/>
            <person name="Spannagl M."/>
            <person name="Wang X."/>
            <person name="Yang L."/>
            <person name="Nasrallah M.E."/>
            <person name="Bergelson J."/>
            <person name="Carrington J.C."/>
            <person name="Gaut B.S."/>
            <person name="Schmutz J."/>
            <person name="Mayer K.F.X."/>
            <person name="Van de Peer Y."/>
            <person name="Grigoriev I.V."/>
            <person name="Nordborg M."/>
            <person name="Weigel D."/>
            <person name="Guo Y.-L."/>
        </authorList>
    </citation>
    <scope>NUCLEOTIDE SEQUENCE [LARGE SCALE GENOMIC DNA]</scope>
    <source>
        <strain evidence="20">cv. MN47</strain>
    </source>
</reference>
<dbReference type="FunFam" id="3.30.430.20:FF:000003">
    <property type="entry name" value="Cysteine-rich RLK (RECEPTOR-like protein kinase) 10"/>
    <property type="match status" value="1"/>
</dbReference>
<dbReference type="InterPro" id="IPR038408">
    <property type="entry name" value="GNK2_sf"/>
</dbReference>
<evidence type="ECO:0000313" key="20">
    <source>
        <dbReference type="Proteomes" id="UP000008694"/>
    </source>
</evidence>
<dbReference type="Pfam" id="PF01657">
    <property type="entry name" value="Stress-antifung"/>
    <property type="match status" value="2"/>
</dbReference>
<keyword evidence="2" id="KW-0723">Serine/threonine-protein kinase</keyword>
<dbReference type="InterPro" id="IPR011009">
    <property type="entry name" value="Kinase-like_dom_sf"/>
</dbReference>
<keyword evidence="9 14" id="KW-0067">ATP-binding</keyword>
<dbReference type="PROSITE" id="PS50011">
    <property type="entry name" value="PROTEIN_KINASE_DOM"/>
    <property type="match status" value="1"/>
</dbReference>
<evidence type="ECO:0000256" key="14">
    <source>
        <dbReference type="PROSITE-ProRule" id="PRU10141"/>
    </source>
</evidence>
<evidence type="ECO:0000313" key="19">
    <source>
        <dbReference type="EMBL" id="EFH43984.1"/>
    </source>
</evidence>
<dbReference type="GO" id="GO:0042742">
    <property type="term" value="P:defense response to bacterium"/>
    <property type="evidence" value="ECO:0007669"/>
    <property type="project" value="TreeGrafter"/>
</dbReference>
<accession>D7MDV7</accession>
<dbReference type="Gene3D" id="1.10.510.10">
    <property type="entry name" value="Transferase(Phosphotransferase) domain 1"/>
    <property type="match status" value="1"/>
</dbReference>
<dbReference type="InterPro" id="IPR002902">
    <property type="entry name" value="GNK2"/>
</dbReference>
<comment type="subcellular location">
    <subcellularLocation>
        <location evidence="1">Membrane</location>
        <topology evidence="1">Single-pass membrane protein</topology>
    </subcellularLocation>
</comment>
<dbReference type="eggNOG" id="ENOG502QWDY">
    <property type="taxonomic scope" value="Eukaryota"/>
</dbReference>
<name>D7MDV7_ARALL</name>
<evidence type="ECO:0000256" key="2">
    <source>
        <dbReference type="ARBA" id="ARBA00022527"/>
    </source>
</evidence>
<keyword evidence="13" id="KW-0325">Glycoprotein</keyword>
<evidence type="ECO:0000259" key="18">
    <source>
        <dbReference type="PROSITE" id="PS51473"/>
    </source>
</evidence>
<keyword evidence="4 15" id="KW-0812">Transmembrane</keyword>
<dbReference type="EMBL" id="GL348719">
    <property type="protein sequence ID" value="EFH43984.1"/>
    <property type="molecule type" value="Genomic_DNA"/>
</dbReference>
<evidence type="ECO:0000256" key="8">
    <source>
        <dbReference type="ARBA" id="ARBA00022777"/>
    </source>
</evidence>
<keyword evidence="3" id="KW-0808">Transferase</keyword>
<dbReference type="Gene3D" id="3.30.200.20">
    <property type="entry name" value="Phosphorylase Kinase, domain 1"/>
    <property type="match status" value="1"/>
</dbReference>
<dbReference type="GO" id="GO:0009751">
    <property type="term" value="P:response to salicylic acid"/>
    <property type="evidence" value="ECO:0007669"/>
    <property type="project" value="UniProtKB-ARBA"/>
</dbReference>
<dbReference type="STRING" id="81972.D7MDV7"/>
<dbReference type="FunFam" id="3.30.200.20:FF:000727">
    <property type="entry name" value="Cysteine-rich RLK (RECEPTOR-like protein kinase) 23"/>
    <property type="match status" value="1"/>
</dbReference>
<evidence type="ECO:0000256" key="13">
    <source>
        <dbReference type="ARBA" id="ARBA00023180"/>
    </source>
</evidence>
<dbReference type="PROSITE" id="PS51473">
    <property type="entry name" value="GNK2"/>
    <property type="match status" value="2"/>
</dbReference>
<gene>
    <name evidence="19" type="ORF">ARALYDRAFT_657776</name>
</gene>
<feature type="domain" description="Gnk2-homologous" evidence="18">
    <location>
        <begin position="18"/>
        <end position="125"/>
    </location>
</feature>
<evidence type="ECO:0000256" key="6">
    <source>
        <dbReference type="ARBA" id="ARBA00022737"/>
    </source>
</evidence>
<keyword evidence="6" id="KW-0677">Repeat</keyword>
<dbReference type="CDD" id="cd23509">
    <property type="entry name" value="Gnk2-like"/>
    <property type="match status" value="2"/>
</dbReference>
<evidence type="ECO:0000259" key="17">
    <source>
        <dbReference type="PROSITE" id="PS50011"/>
    </source>
</evidence>
<keyword evidence="7 14" id="KW-0547">Nucleotide-binding</keyword>
<keyword evidence="5 16" id="KW-0732">Signal</keyword>
<dbReference type="Pfam" id="PF07714">
    <property type="entry name" value="PK_Tyr_Ser-Thr"/>
    <property type="match status" value="1"/>
</dbReference>
<protein>
    <submittedName>
        <fullName evidence="19">Predicted protein</fullName>
    </submittedName>
</protein>
<evidence type="ECO:0000256" key="7">
    <source>
        <dbReference type="ARBA" id="ARBA00022741"/>
    </source>
</evidence>
<dbReference type="InterPro" id="IPR008271">
    <property type="entry name" value="Ser/Thr_kinase_AS"/>
</dbReference>
<dbReference type="PROSITE" id="PS00108">
    <property type="entry name" value="PROTEIN_KINASE_ST"/>
    <property type="match status" value="1"/>
</dbReference>
<dbReference type="GO" id="GO:0005524">
    <property type="term" value="F:ATP binding"/>
    <property type="evidence" value="ECO:0007669"/>
    <property type="project" value="UniProtKB-UniRule"/>
</dbReference>
<dbReference type="PANTHER" id="PTHR27002:SF1010">
    <property type="entry name" value="CYSTEINE-RICH RECEPTOR-LIKE PROTEIN KINASE 16-RELATED"/>
    <property type="match status" value="1"/>
</dbReference>
<dbReference type="PROSITE" id="PS00107">
    <property type="entry name" value="PROTEIN_KINASE_ATP"/>
    <property type="match status" value="1"/>
</dbReference>
<keyword evidence="20" id="KW-1185">Reference proteome</keyword>
<dbReference type="AlphaFoldDB" id="D7MDV7"/>
<evidence type="ECO:0000256" key="3">
    <source>
        <dbReference type="ARBA" id="ARBA00022679"/>
    </source>
</evidence>
<dbReference type="InterPro" id="IPR000719">
    <property type="entry name" value="Prot_kinase_dom"/>
</dbReference>
<proteinExistence type="predicted"/>
<dbReference type="FunFam" id="3.30.430.20:FF:000007">
    <property type="entry name" value="Cysteine-rich receptor-like protein kinase 11"/>
    <property type="match status" value="1"/>
</dbReference>
<evidence type="ECO:0000256" key="15">
    <source>
        <dbReference type="SAM" id="Phobius"/>
    </source>
</evidence>
<dbReference type="HOGENOM" id="CLU_000288_35_2_1"/>